<name>A0A4R3KNK3_9SPHI</name>
<evidence type="ECO:0000313" key="4">
    <source>
        <dbReference type="EMBL" id="TCS85880.1"/>
    </source>
</evidence>
<feature type="domain" description="DUF5000" evidence="2">
    <location>
        <begin position="261"/>
        <end position="397"/>
    </location>
</feature>
<proteinExistence type="predicted"/>
<organism evidence="4 5">
    <name type="scientific">Anseongella ginsenosidimutans</name>
    <dbReference type="NCBI Taxonomy" id="496056"/>
    <lineage>
        <taxon>Bacteria</taxon>
        <taxon>Pseudomonadati</taxon>
        <taxon>Bacteroidota</taxon>
        <taxon>Sphingobacteriia</taxon>
        <taxon>Sphingobacteriales</taxon>
        <taxon>Sphingobacteriaceae</taxon>
        <taxon>Anseongella</taxon>
    </lineage>
</organism>
<dbReference type="EMBL" id="SMAD01000010">
    <property type="protein sequence ID" value="TCS85880.1"/>
    <property type="molecule type" value="Genomic_DNA"/>
</dbReference>
<dbReference type="RefSeq" id="WP_132129998.1">
    <property type="nucleotide sequence ID" value="NZ_SMAD01000010.1"/>
</dbReference>
<feature type="domain" description="DUF4959" evidence="1">
    <location>
        <begin position="18"/>
        <end position="119"/>
    </location>
</feature>
<dbReference type="Gene3D" id="2.60.120.260">
    <property type="entry name" value="Galactose-binding domain-like"/>
    <property type="match status" value="1"/>
</dbReference>
<dbReference type="Pfam" id="PF16323">
    <property type="entry name" value="DUF4959"/>
    <property type="match status" value="1"/>
</dbReference>
<dbReference type="Proteomes" id="UP000295807">
    <property type="component" value="Unassembled WGS sequence"/>
</dbReference>
<evidence type="ECO:0000259" key="3">
    <source>
        <dbReference type="Pfam" id="PF17166"/>
    </source>
</evidence>
<dbReference type="InterPro" id="IPR032527">
    <property type="entry name" value="DUF4959"/>
</dbReference>
<dbReference type="Pfam" id="PF16391">
    <property type="entry name" value="DUF5000"/>
    <property type="match status" value="1"/>
</dbReference>
<protein>
    <submittedName>
        <fullName evidence="4">Uncharacterized protein DUF4959</fullName>
    </submittedName>
</protein>
<accession>A0A4R3KNK3</accession>
<feature type="domain" description="DUF5126" evidence="3">
    <location>
        <begin position="120"/>
        <end position="220"/>
    </location>
</feature>
<sequence length="401" mass="44920">MTYRILMLLGIGLLFLRCSEERPTIINDNDHVPPPVSNVVVESIPGGAAITYDLPKGGKSLYVLAEWEQNGKVMTAQASFYDNSLVVEGFGDTQEYEVNLYTVGRNLKRSEPVLVKIKPLTPPILSVLESFDIHEDFGGLRMDFFNTSEEEVSIEVYTMDDLGDWVPVETFYTGRPEGRLFVRGFGAEERQFGFIVKDQWGNQTEMLTKTVTPLFERKFDTELFRTLSPSLPGDMEAYEGTTLSNIWSGNYTANNSIPTDGFFRSANGLTLPAHFTFDLGVVGKLGRYVLRQRGAYISPYTFTYSGGSPRTWEIWGRADEPTSGGWEGWTKLMDCEMLKPSGLPVGQTSNEDVELAQAGHEFSFSPDLPEVRYIRVNILSNWGGVQYVNLSQLEFYGAPGE</sequence>
<comment type="caution">
    <text evidence="4">The sequence shown here is derived from an EMBL/GenBank/DDBJ whole genome shotgun (WGS) entry which is preliminary data.</text>
</comment>
<dbReference type="InterPro" id="IPR032164">
    <property type="entry name" value="DUF5000"/>
</dbReference>
<dbReference type="OrthoDB" id="1312186at2"/>
<dbReference type="AlphaFoldDB" id="A0A4R3KNK3"/>
<evidence type="ECO:0000259" key="1">
    <source>
        <dbReference type="Pfam" id="PF16323"/>
    </source>
</evidence>
<evidence type="ECO:0000259" key="2">
    <source>
        <dbReference type="Pfam" id="PF16391"/>
    </source>
</evidence>
<keyword evidence="5" id="KW-1185">Reference proteome</keyword>
<dbReference type="Pfam" id="PF17166">
    <property type="entry name" value="DUF5126"/>
    <property type="match status" value="1"/>
</dbReference>
<reference evidence="4 5" key="1">
    <citation type="submission" date="2019-03" db="EMBL/GenBank/DDBJ databases">
        <title>Genomic Encyclopedia of Type Strains, Phase IV (KMG-IV): sequencing the most valuable type-strain genomes for metagenomic binning, comparative biology and taxonomic classification.</title>
        <authorList>
            <person name="Goeker M."/>
        </authorList>
    </citation>
    <scope>NUCLEOTIDE SEQUENCE [LARGE SCALE GENOMIC DNA]</scope>
    <source>
        <strain evidence="4 5">DSM 21100</strain>
    </source>
</reference>
<gene>
    <name evidence="4" type="ORF">EDD80_11078</name>
</gene>
<dbReference type="InterPro" id="IPR033431">
    <property type="entry name" value="DUF5126"/>
</dbReference>
<evidence type="ECO:0000313" key="5">
    <source>
        <dbReference type="Proteomes" id="UP000295807"/>
    </source>
</evidence>